<dbReference type="InterPro" id="IPR004146">
    <property type="entry name" value="DC1"/>
</dbReference>
<dbReference type="AlphaFoldDB" id="A0A2I0LB01"/>
<feature type="coiled-coil region" evidence="2">
    <location>
        <begin position="501"/>
        <end position="535"/>
    </location>
</feature>
<dbReference type="EMBL" id="PGOL01000070">
    <property type="protein sequence ID" value="PKI77860.1"/>
    <property type="molecule type" value="Genomic_DNA"/>
</dbReference>
<keyword evidence="5" id="KW-1185">Reference proteome</keyword>
<feature type="domain" description="DC1" evidence="3">
    <location>
        <begin position="137"/>
        <end position="181"/>
    </location>
</feature>
<feature type="domain" description="DC1" evidence="3">
    <location>
        <begin position="191"/>
        <end position="235"/>
    </location>
</feature>
<gene>
    <name evidence="4" type="ORF">CRG98_001747</name>
</gene>
<proteinExistence type="predicted"/>
<sequence>MTANTPSLLQHPKHKHALIFQELSESFSLECNICRLSVKGLAYHCIDCEFFLHKSCAELPPEIQHPSHPQHPLVLSKLCWDSSARTPCYGCPSSLLADYYGCHACKIELHVGCAAATLPPPEEEEHKDEEEMIEHFAHDHPLASFHVDVPNSIKCKACERWISGRVYGCRACIFVLHESCALAPREIMNHPLHPQHPLTLLVDSKPSFLCNVCRCSYSFAYRCKECDLFLDLGCADVFVHPPPRDDQSSTDDRRDQIHHFSHPHQLTRLHVKPELLATCDVPGEVISGDFYGCPDCLFLLHPLRAKLTQEIVHPFHPDHPLIYQPDQEIECSFCFGYEGDIGFECGDCGFGLHAACALQTLSATKEELTLNSERLHKHPMSLDFEAEQLGLGELDIVCCKCPDEGLTSTAVFRATIIFTSIACLCPLLLNTNSTFHPLVLRDRVVDEHYDYEEQYCDVCETLRDPELGVYYCEECNYAADIDCVIPKVDPEKSRQMEDLMIKQLDGQISSEEAEIEALKKKLERSMKNLEEFKKKRRQIK</sequence>
<protein>
    <recommendedName>
        <fullName evidence="3">DC1 domain-containing protein</fullName>
    </recommendedName>
</protein>
<evidence type="ECO:0000256" key="2">
    <source>
        <dbReference type="SAM" id="Coils"/>
    </source>
</evidence>
<keyword evidence="2" id="KW-0175">Coiled coil</keyword>
<dbReference type="InterPro" id="IPR046349">
    <property type="entry name" value="C1-like_sf"/>
</dbReference>
<dbReference type="PANTHER" id="PTHR46288">
    <property type="entry name" value="PHORBOL-ESTER/DAG-TYPE DOMAIN-CONTAINING PROTEIN"/>
    <property type="match status" value="1"/>
</dbReference>
<organism evidence="4 5">
    <name type="scientific">Punica granatum</name>
    <name type="common">Pomegranate</name>
    <dbReference type="NCBI Taxonomy" id="22663"/>
    <lineage>
        <taxon>Eukaryota</taxon>
        <taxon>Viridiplantae</taxon>
        <taxon>Streptophyta</taxon>
        <taxon>Embryophyta</taxon>
        <taxon>Tracheophyta</taxon>
        <taxon>Spermatophyta</taxon>
        <taxon>Magnoliopsida</taxon>
        <taxon>eudicotyledons</taxon>
        <taxon>Gunneridae</taxon>
        <taxon>Pentapetalae</taxon>
        <taxon>rosids</taxon>
        <taxon>malvids</taxon>
        <taxon>Myrtales</taxon>
        <taxon>Lythraceae</taxon>
        <taxon>Punica</taxon>
    </lineage>
</organism>
<evidence type="ECO:0000256" key="1">
    <source>
        <dbReference type="ARBA" id="ARBA00022737"/>
    </source>
</evidence>
<feature type="domain" description="DC1" evidence="3">
    <location>
        <begin position="12"/>
        <end position="57"/>
    </location>
</feature>
<dbReference type="PANTHER" id="PTHR46288:SF27">
    <property type="entry name" value="CYSTEINE_HISTIDINE-RICH C1 DOMAIN FAMILY PROTEIN"/>
    <property type="match status" value="1"/>
</dbReference>
<name>A0A2I0LB01_PUNGR</name>
<evidence type="ECO:0000313" key="4">
    <source>
        <dbReference type="EMBL" id="PKI77860.1"/>
    </source>
</evidence>
<evidence type="ECO:0000313" key="5">
    <source>
        <dbReference type="Proteomes" id="UP000233551"/>
    </source>
</evidence>
<comment type="caution">
    <text evidence="4">The sequence shown here is derived from an EMBL/GenBank/DDBJ whole genome shotgun (WGS) entry which is preliminary data.</text>
</comment>
<feature type="domain" description="DC1" evidence="3">
    <location>
        <begin position="436"/>
        <end position="484"/>
    </location>
</feature>
<dbReference type="Pfam" id="PF03107">
    <property type="entry name" value="C1_2"/>
    <property type="match status" value="5"/>
</dbReference>
<reference evidence="4 5" key="1">
    <citation type="submission" date="2017-11" db="EMBL/GenBank/DDBJ databases">
        <title>De-novo sequencing of pomegranate (Punica granatum L.) genome.</title>
        <authorList>
            <person name="Akparov Z."/>
            <person name="Amiraslanov A."/>
            <person name="Hajiyeva S."/>
            <person name="Abbasov M."/>
            <person name="Kaur K."/>
            <person name="Hamwieh A."/>
            <person name="Solovyev V."/>
            <person name="Salamov A."/>
            <person name="Braich B."/>
            <person name="Kosarev P."/>
            <person name="Mahmoud A."/>
            <person name="Hajiyev E."/>
            <person name="Babayeva S."/>
            <person name="Izzatullayeva V."/>
            <person name="Mammadov A."/>
            <person name="Mammadov A."/>
            <person name="Sharifova S."/>
            <person name="Ojaghi J."/>
            <person name="Eynullazada K."/>
            <person name="Bayramov B."/>
            <person name="Abdulazimova A."/>
            <person name="Shahmuradov I."/>
        </authorList>
    </citation>
    <scope>NUCLEOTIDE SEQUENCE [LARGE SCALE GENOMIC DNA]</scope>
    <source>
        <strain evidence="5">cv. AG2017</strain>
        <tissue evidence="4">Leaf</tissue>
    </source>
</reference>
<dbReference type="Proteomes" id="UP000233551">
    <property type="component" value="Unassembled WGS sequence"/>
</dbReference>
<keyword evidence="1" id="KW-0677">Repeat</keyword>
<accession>A0A2I0LB01</accession>
<evidence type="ECO:0000259" key="3">
    <source>
        <dbReference type="Pfam" id="PF03107"/>
    </source>
</evidence>
<dbReference type="SUPFAM" id="SSF57889">
    <property type="entry name" value="Cysteine-rich domain"/>
    <property type="match status" value="4"/>
</dbReference>
<feature type="domain" description="DC1" evidence="3">
    <location>
        <begin position="66"/>
        <end position="114"/>
    </location>
</feature>